<dbReference type="GeneID" id="84592544"/>
<dbReference type="AlphaFoldDB" id="A0AAJ8BW89"/>
<name>A0AAJ8BW89_ASPNG</name>
<feature type="compositionally biased region" description="Basic and acidic residues" evidence="1">
    <location>
        <begin position="63"/>
        <end position="87"/>
    </location>
</feature>
<reference evidence="2" key="2">
    <citation type="submission" date="2025-08" db="UniProtKB">
        <authorList>
            <consortium name="RefSeq"/>
        </authorList>
    </citation>
    <scope>IDENTIFICATION</scope>
</reference>
<protein>
    <submittedName>
        <fullName evidence="2">Uncharacterized protein</fullName>
    </submittedName>
</protein>
<evidence type="ECO:0000256" key="1">
    <source>
        <dbReference type="SAM" id="MobiDB-lite"/>
    </source>
</evidence>
<dbReference type="KEGG" id="ang:An12g03840"/>
<dbReference type="VEuPathDB" id="FungiDB:An12g03840"/>
<gene>
    <name evidence="2" type="ORF">An12g03840</name>
</gene>
<dbReference type="RefSeq" id="XP_059604424.1">
    <property type="nucleotide sequence ID" value="XM_059750826.1"/>
</dbReference>
<sequence>MVRVGGEAAMKSVGEHSTRIFFHSIYLLPPGASIQKESAAGPVPGSKGKALGAQERSPANPKGDWRDRGNPPGDEVSRCRGRPDRRSGQVQARFRQSQVLKLPWRLPTPKCQQRQAAIPSFSRFANGFELLISQLVNTVWSGFSVSSFFPSPSPLPRLLVFTSSSLVRWWMVCWFCLLHLQLSILSSVPSLLHIAHFHHLGCPVLPTISIPSFVGPILSQ</sequence>
<proteinExistence type="predicted"/>
<evidence type="ECO:0000313" key="2">
    <source>
        <dbReference type="RefSeq" id="XP_059604424.1"/>
    </source>
</evidence>
<feature type="region of interest" description="Disordered" evidence="1">
    <location>
        <begin position="35"/>
        <end position="90"/>
    </location>
</feature>
<reference evidence="2" key="1">
    <citation type="submission" date="2025-02" db="EMBL/GenBank/DDBJ databases">
        <authorList>
            <consortium name="NCBI Genome Project"/>
        </authorList>
    </citation>
    <scope>NUCLEOTIDE SEQUENCE</scope>
</reference>
<accession>A0AAJ8BW89</accession>
<organism evidence="2">
    <name type="scientific">Aspergillus niger</name>
    <dbReference type="NCBI Taxonomy" id="5061"/>
    <lineage>
        <taxon>Eukaryota</taxon>
        <taxon>Fungi</taxon>
        <taxon>Dikarya</taxon>
        <taxon>Ascomycota</taxon>
        <taxon>Pezizomycotina</taxon>
        <taxon>Eurotiomycetes</taxon>
        <taxon>Eurotiomycetidae</taxon>
        <taxon>Eurotiales</taxon>
        <taxon>Aspergillaceae</taxon>
        <taxon>Aspergillus</taxon>
        <taxon>Aspergillus subgen. Circumdati</taxon>
    </lineage>
</organism>